<dbReference type="EMBL" id="MUAI01000002">
    <property type="protein sequence ID" value="OOR07759.1"/>
    <property type="molecule type" value="Genomic_DNA"/>
</dbReference>
<comment type="pathway">
    <text evidence="2 9">Amino-acid biosynthesis; L-tryptophan biosynthesis; L-tryptophan from chorismate: step 5/5.</text>
</comment>
<evidence type="ECO:0000256" key="6">
    <source>
        <dbReference type="ARBA" id="ARBA00023141"/>
    </source>
</evidence>
<keyword evidence="20" id="KW-1185">Reference proteome</keyword>
<dbReference type="PROSITE" id="PS00167">
    <property type="entry name" value="TRP_SYNTHASE_ALPHA"/>
    <property type="match status" value="1"/>
</dbReference>
<dbReference type="InterPro" id="IPR013785">
    <property type="entry name" value="Aldolase_TIM"/>
</dbReference>
<dbReference type="GO" id="GO:0005829">
    <property type="term" value="C:cytosol"/>
    <property type="evidence" value="ECO:0007669"/>
    <property type="project" value="TreeGrafter"/>
</dbReference>
<dbReference type="UniPathway" id="UPA00035">
    <property type="reaction ID" value="UER00044"/>
</dbReference>
<evidence type="ECO:0000256" key="2">
    <source>
        <dbReference type="ARBA" id="ARBA00004733"/>
    </source>
</evidence>
<dbReference type="AlphaFoldDB" id="A0A084J4X8"/>
<dbReference type="RefSeq" id="WP_002011422.1">
    <property type="nucleotide sequence ID" value="NZ_CAKJWQ010000013.1"/>
</dbReference>
<dbReference type="PANTHER" id="PTHR43406">
    <property type="entry name" value="TRYPTOPHAN SYNTHASE, ALPHA CHAIN"/>
    <property type="match status" value="1"/>
</dbReference>
<dbReference type="PANTHER" id="PTHR43406:SF1">
    <property type="entry name" value="TRYPTOPHAN SYNTHASE ALPHA CHAIN, CHLOROPLASTIC"/>
    <property type="match status" value="1"/>
</dbReference>
<dbReference type="EMBL" id="QTTY01000008">
    <property type="protein sequence ID" value="REF38531.1"/>
    <property type="molecule type" value="Genomic_DNA"/>
</dbReference>
<dbReference type="EMBL" id="MKZQ01000035">
    <property type="protein sequence ID" value="PJN70260.1"/>
    <property type="molecule type" value="Genomic_DNA"/>
</dbReference>
<proteinExistence type="inferred from homology"/>
<evidence type="ECO:0000313" key="19">
    <source>
        <dbReference type="Proteomes" id="UP000256530"/>
    </source>
</evidence>
<dbReference type="InterPro" id="IPR002028">
    <property type="entry name" value="Trp_synthase_suA"/>
</dbReference>
<dbReference type="Proteomes" id="UP000256530">
    <property type="component" value="Unassembled WGS sequence"/>
</dbReference>
<evidence type="ECO:0000256" key="10">
    <source>
        <dbReference type="RuleBase" id="RU003662"/>
    </source>
</evidence>
<dbReference type="HAMAP" id="MF_00131">
    <property type="entry name" value="Trp_synth_alpha"/>
    <property type="match status" value="1"/>
</dbReference>
<evidence type="ECO:0000256" key="4">
    <source>
        <dbReference type="ARBA" id="ARBA00022605"/>
    </source>
</evidence>
<evidence type="ECO:0000256" key="1">
    <source>
        <dbReference type="ARBA" id="ARBA00003365"/>
    </source>
</evidence>
<dbReference type="Gene3D" id="3.20.20.70">
    <property type="entry name" value="Aldolase class I"/>
    <property type="match status" value="1"/>
</dbReference>
<comment type="catalytic activity">
    <reaction evidence="8 9">
        <text>(1S,2R)-1-C-(indol-3-yl)glycerol 3-phosphate + L-serine = D-glyceraldehyde 3-phosphate + L-tryptophan + H2O</text>
        <dbReference type="Rhea" id="RHEA:10532"/>
        <dbReference type="ChEBI" id="CHEBI:15377"/>
        <dbReference type="ChEBI" id="CHEBI:33384"/>
        <dbReference type="ChEBI" id="CHEBI:57912"/>
        <dbReference type="ChEBI" id="CHEBI:58866"/>
        <dbReference type="ChEBI" id="CHEBI:59776"/>
        <dbReference type="EC" id="4.2.1.20"/>
    </reaction>
</comment>
<dbReference type="Proteomes" id="UP000236165">
    <property type="component" value="Unassembled WGS sequence"/>
</dbReference>
<keyword evidence="6 9" id="KW-0057">Aromatic amino acid biosynthesis</keyword>
<comment type="function">
    <text evidence="1 9">The alpha subunit is responsible for the aldol cleavage of indoleglycerol phosphate to indole and glyceraldehyde 3-phosphate.</text>
</comment>
<feature type="active site" description="Proton acceptor" evidence="9">
    <location>
        <position position="47"/>
    </location>
</feature>
<evidence type="ECO:0000256" key="9">
    <source>
        <dbReference type="HAMAP-Rule" id="MF_00131"/>
    </source>
</evidence>
<dbReference type="GeneID" id="66263720"/>
<dbReference type="InterPro" id="IPR018204">
    <property type="entry name" value="Trp_synthase_alpha_AS"/>
</dbReference>
<comment type="similarity">
    <text evidence="9 10">Belongs to the TrpA family.</text>
</comment>
<reference evidence="11 16" key="3">
    <citation type="submission" date="2017-01" db="EMBL/GenBank/DDBJ databases">
        <title>Bacillus cereus isolates.</title>
        <authorList>
            <person name="Beno S.M."/>
        </authorList>
    </citation>
    <scope>NUCLEOTIDE SEQUENCE [LARGE SCALE GENOMIC DNA]</scope>
    <source>
        <strain evidence="11 16">FSL W7-1108</strain>
    </source>
</reference>
<name>A0A084J4X8_BACMY</name>
<evidence type="ECO:0000313" key="17">
    <source>
        <dbReference type="Proteomes" id="UP000194131"/>
    </source>
</evidence>
<dbReference type="KEGG" id="bmyo:BG05_4655"/>
<evidence type="ECO:0000313" key="14">
    <source>
        <dbReference type="EMBL" id="QQA17171.1"/>
    </source>
</evidence>
<evidence type="ECO:0000313" key="11">
    <source>
        <dbReference type="EMBL" id="OOR07759.1"/>
    </source>
</evidence>
<evidence type="ECO:0000313" key="18">
    <source>
        <dbReference type="Proteomes" id="UP000236165"/>
    </source>
</evidence>
<dbReference type="Pfam" id="PF00290">
    <property type="entry name" value="Trp_syntA"/>
    <property type="match status" value="1"/>
</dbReference>
<sequence>MGVEKIIAAFENGKKAFIPYVMGGDGGLEKLKERIRFLDEAGASIVEIGIPFSDPVADGPTIQRAGKRALDSGVTLKGIFQALIEVRQEVQIPFVLMTYLNPVLAFGKERFIESCLEAGVDGIIVPDLPYEEQDIIAPLLRVANIALIPLVTVTSPIERIEKITSESQGFVYAVTVAGVTGVRQNFKDEIRSYLEKVKAHVHLPVVAGFGISTREQIEEMITICDGVVVGSKVIELLENEKREEICELIHAVKETEEA</sequence>
<evidence type="ECO:0000313" key="13">
    <source>
        <dbReference type="EMBL" id="PJN70260.1"/>
    </source>
</evidence>
<reference evidence="12 17" key="2">
    <citation type="submission" date="2016-12" db="EMBL/GenBank/DDBJ databases">
        <title>Genome Sequences of Twelve Sporeforming Bacillus Species Isolated from Foods.</title>
        <authorList>
            <person name="De Jong A."/>
            <person name="Holsappel S."/>
            <person name="Kuipers O.P."/>
        </authorList>
    </citation>
    <scope>NUCLEOTIDE SEQUENCE [LARGE SCALE GENOMIC DNA]</scope>
    <source>
        <strain evidence="12 17">S3E15</strain>
    </source>
</reference>
<evidence type="ECO:0000313" key="15">
    <source>
        <dbReference type="EMBL" id="REF38531.1"/>
    </source>
</evidence>
<reference evidence="14 20" key="5">
    <citation type="submission" date="2020-12" db="EMBL/GenBank/DDBJ databases">
        <title>FDA dAtabase for Regulatory Grade micrObial Sequences (FDA-ARGOS): Supporting development and validation of Infectious Disease Dx tests.</title>
        <authorList>
            <person name="Nelson B."/>
            <person name="Plummer A."/>
            <person name="Tallon L."/>
            <person name="Sadzewicz L."/>
            <person name="Zhao X."/>
            <person name="Boylan J."/>
            <person name="Ott S."/>
            <person name="Bowen H."/>
            <person name="Vavikolanu K."/>
            <person name="Mehta A."/>
            <person name="Aluvathingal J."/>
            <person name="Nadendla S."/>
            <person name="Myers T."/>
            <person name="Yan Y."/>
            <person name="Sichtig H."/>
        </authorList>
    </citation>
    <scope>NUCLEOTIDE SEQUENCE [LARGE SCALE GENOMIC DNA]</scope>
    <source>
        <strain evidence="14 20">FDAARGOS_924</strain>
    </source>
</reference>
<dbReference type="SUPFAM" id="SSF51366">
    <property type="entry name" value="Ribulose-phoshate binding barrel"/>
    <property type="match status" value="1"/>
</dbReference>
<comment type="subunit">
    <text evidence="3 9">Tetramer of two alpha and two beta chains.</text>
</comment>
<accession>A0A0B5S421</accession>
<accession>A0A084J4X8</accession>
<dbReference type="EMBL" id="MRWU01000010">
    <property type="protein sequence ID" value="OSX91584.1"/>
    <property type="molecule type" value="Genomic_DNA"/>
</dbReference>
<dbReference type="EMBL" id="CP065877">
    <property type="protein sequence ID" value="QQA17171.1"/>
    <property type="molecule type" value="Genomic_DNA"/>
</dbReference>
<evidence type="ECO:0000313" key="16">
    <source>
        <dbReference type="Proteomes" id="UP000190696"/>
    </source>
</evidence>
<dbReference type="NCBIfam" id="TIGR00262">
    <property type="entry name" value="trpA"/>
    <property type="match status" value="1"/>
</dbReference>
<protein>
    <recommendedName>
        <fullName evidence="9">Tryptophan synthase alpha chain</fullName>
        <ecNumber evidence="9">4.2.1.20</ecNumber>
    </recommendedName>
</protein>
<feature type="active site" description="Proton acceptor" evidence="9">
    <location>
        <position position="58"/>
    </location>
</feature>
<dbReference type="Proteomes" id="UP000596196">
    <property type="component" value="Chromosome"/>
</dbReference>
<evidence type="ECO:0000256" key="3">
    <source>
        <dbReference type="ARBA" id="ARBA00011270"/>
    </source>
</evidence>
<evidence type="ECO:0000313" key="20">
    <source>
        <dbReference type="Proteomes" id="UP000596196"/>
    </source>
</evidence>
<evidence type="ECO:0000256" key="8">
    <source>
        <dbReference type="ARBA" id="ARBA00049047"/>
    </source>
</evidence>
<evidence type="ECO:0000256" key="7">
    <source>
        <dbReference type="ARBA" id="ARBA00023239"/>
    </source>
</evidence>
<dbReference type="FunFam" id="3.20.20.70:FF:000037">
    <property type="entry name" value="Tryptophan synthase alpha chain"/>
    <property type="match status" value="1"/>
</dbReference>
<accession>C2PSY2</accession>
<dbReference type="EC" id="4.2.1.20" evidence="9"/>
<gene>
    <name evidence="9 13" type="primary">trpA</name>
    <name evidence="13" type="ORF">BACWE_33010</name>
    <name evidence="11" type="ORF">BW900_04405</name>
    <name evidence="15" type="ORF">DET55_108159</name>
    <name evidence="14" type="ORF">I6G81_06815</name>
    <name evidence="12" type="ORF">S3E15_00775</name>
</gene>
<organism evidence="13 18">
    <name type="scientific">Bacillus mycoides</name>
    <dbReference type="NCBI Taxonomy" id="1405"/>
    <lineage>
        <taxon>Bacteria</taxon>
        <taxon>Bacillati</taxon>
        <taxon>Bacillota</taxon>
        <taxon>Bacilli</taxon>
        <taxon>Bacillales</taxon>
        <taxon>Bacillaceae</taxon>
        <taxon>Bacillus</taxon>
        <taxon>Bacillus cereus group</taxon>
    </lineage>
</organism>
<keyword evidence="5 9" id="KW-0822">Tryptophan biosynthesis</keyword>
<keyword evidence="7 9" id="KW-0456">Lyase</keyword>
<reference evidence="15 19" key="4">
    <citation type="submission" date="2018-08" db="EMBL/GenBank/DDBJ databases">
        <title>Freshwater and sediment microbial communities from various areas in North America, analyzing microbe dynamics in response to fracking.</title>
        <authorList>
            <person name="Lamendella R."/>
        </authorList>
    </citation>
    <scope>NUCLEOTIDE SEQUENCE [LARGE SCALE GENOMIC DNA]</scope>
    <source>
        <strain evidence="15 19">DB-1</strain>
    </source>
</reference>
<dbReference type="CDD" id="cd04724">
    <property type="entry name" value="Tryptophan_synthase_alpha"/>
    <property type="match status" value="1"/>
</dbReference>
<dbReference type="Proteomes" id="UP000194131">
    <property type="component" value="Unassembled WGS sequence"/>
</dbReference>
<dbReference type="GO" id="GO:0004834">
    <property type="term" value="F:tryptophan synthase activity"/>
    <property type="evidence" value="ECO:0007669"/>
    <property type="project" value="UniProtKB-UniRule"/>
</dbReference>
<keyword evidence="4 9" id="KW-0028">Amino-acid biosynthesis</keyword>
<evidence type="ECO:0000256" key="5">
    <source>
        <dbReference type="ARBA" id="ARBA00022822"/>
    </source>
</evidence>
<reference evidence="13 18" key="1">
    <citation type="submission" date="2016-10" db="EMBL/GenBank/DDBJ databases">
        <title>Genome Sequence of Bacillus weihenstephanensis GM6LP.</title>
        <authorList>
            <person name="Poehlein A."/>
            <person name="Wemheuer F."/>
            <person name="Hollensteiner J."/>
            <person name="Wemheuer B."/>
        </authorList>
    </citation>
    <scope>NUCLEOTIDE SEQUENCE [LARGE SCALE GENOMIC DNA]</scope>
    <source>
        <strain evidence="13 18">GM6LP</strain>
    </source>
</reference>
<evidence type="ECO:0000313" key="12">
    <source>
        <dbReference type="EMBL" id="OSX91584.1"/>
    </source>
</evidence>
<dbReference type="InterPro" id="IPR011060">
    <property type="entry name" value="RibuloseP-bd_barrel"/>
</dbReference>
<dbReference type="Proteomes" id="UP000190696">
    <property type="component" value="Unassembled WGS sequence"/>
</dbReference>